<dbReference type="Proteomes" id="UP001485043">
    <property type="component" value="Unassembled WGS sequence"/>
</dbReference>
<keyword evidence="2" id="KW-1185">Reference proteome</keyword>
<organism evidence="1 2">
    <name type="scientific">Apatococcus fuscideae</name>
    <dbReference type="NCBI Taxonomy" id="2026836"/>
    <lineage>
        <taxon>Eukaryota</taxon>
        <taxon>Viridiplantae</taxon>
        <taxon>Chlorophyta</taxon>
        <taxon>core chlorophytes</taxon>
        <taxon>Trebouxiophyceae</taxon>
        <taxon>Chlorellales</taxon>
        <taxon>Chlorellaceae</taxon>
        <taxon>Apatococcus</taxon>
    </lineage>
</organism>
<comment type="caution">
    <text evidence="1">The sequence shown here is derived from an EMBL/GenBank/DDBJ whole genome shotgun (WGS) entry which is preliminary data.</text>
</comment>
<evidence type="ECO:0000313" key="2">
    <source>
        <dbReference type="Proteomes" id="UP001485043"/>
    </source>
</evidence>
<proteinExistence type="predicted"/>
<protein>
    <submittedName>
        <fullName evidence="1">Uncharacterized protein</fullName>
    </submittedName>
</protein>
<dbReference type="AlphaFoldDB" id="A0AAW1SQ21"/>
<gene>
    <name evidence="1" type="ORF">WJX84_011347</name>
</gene>
<evidence type="ECO:0000313" key="1">
    <source>
        <dbReference type="EMBL" id="KAK9851361.1"/>
    </source>
</evidence>
<dbReference type="EMBL" id="JALJOV010001244">
    <property type="protein sequence ID" value="KAK9851361.1"/>
    <property type="molecule type" value="Genomic_DNA"/>
</dbReference>
<reference evidence="1 2" key="1">
    <citation type="journal article" date="2024" name="Nat. Commun.">
        <title>Phylogenomics reveals the evolutionary origins of lichenization in chlorophyte algae.</title>
        <authorList>
            <person name="Puginier C."/>
            <person name="Libourel C."/>
            <person name="Otte J."/>
            <person name="Skaloud P."/>
            <person name="Haon M."/>
            <person name="Grisel S."/>
            <person name="Petersen M."/>
            <person name="Berrin J.G."/>
            <person name="Delaux P.M."/>
            <person name="Dal Grande F."/>
            <person name="Keller J."/>
        </authorList>
    </citation>
    <scope>NUCLEOTIDE SEQUENCE [LARGE SCALE GENOMIC DNA]</scope>
    <source>
        <strain evidence="1 2">SAG 2523</strain>
    </source>
</reference>
<name>A0AAW1SQ21_9CHLO</name>
<sequence length="258" mass="29900">MSVQRTLNGCTDLQAKVARKRIYGPAHHHAHAAHKRRAWSLKAVPGKKDVYTEYELSIIAEMLFLAESGRSHSNKPSNRQAQAQMTLANVLHAYECILKLHGIDKGHDTFFYRFLLRLALNPACSWWDRFQEECDANAQLADQMGLQEWDRTLLANAVNRWRGMHHLPLPAHSGKSRWSLIELAESDLEQLRPASPGRNGRTHNGHLFWAWRDMTSAKAQQRQLRQQAEHQWQQQAPERRKKVLQKIFIRLLLPNRCA</sequence>
<accession>A0AAW1SQ21</accession>